<protein>
    <submittedName>
        <fullName evidence="1">Uncharacterized protein</fullName>
    </submittedName>
</protein>
<proteinExistence type="predicted"/>
<dbReference type="EMBL" id="CM037154">
    <property type="protein sequence ID" value="KAH7860997.1"/>
    <property type="molecule type" value="Genomic_DNA"/>
</dbReference>
<evidence type="ECO:0000313" key="2">
    <source>
        <dbReference type="Proteomes" id="UP000828048"/>
    </source>
</evidence>
<name>A0ACB7Z7M5_9ERIC</name>
<accession>A0ACB7Z7M5</accession>
<dbReference type="Proteomes" id="UP000828048">
    <property type="component" value="Chromosome 4"/>
</dbReference>
<organism evidence="1 2">
    <name type="scientific">Vaccinium darrowii</name>
    <dbReference type="NCBI Taxonomy" id="229202"/>
    <lineage>
        <taxon>Eukaryota</taxon>
        <taxon>Viridiplantae</taxon>
        <taxon>Streptophyta</taxon>
        <taxon>Embryophyta</taxon>
        <taxon>Tracheophyta</taxon>
        <taxon>Spermatophyta</taxon>
        <taxon>Magnoliopsida</taxon>
        <taxon>eudicotyledons</taxon>
        <taxon>Gunneridae</taxon>
        <taxon>Pentapetalae</taxon>
        <taxon>asterids</taxon>
        <taxon>Ericales</taxon>
        <taxon>Ericaceae</taxon>
        <taxon>Vaccinioideae</taxon>
        <taxon>Vaccinieae</taxon>
        <taxon>Vaccinium</taxon>
    </lineage>
</organism>
<sequence>MSVGAKYMCDTAAQTLDWIHAIIDFLKPFTFFVDAHVVNFYKDRLWEAVDKEWIDCLRNEPVEYLLQIPSGVVQDNWPASLKKFILTSRSLAFPREQADLHKVSPDLHIRSLNNVIAQGMNRKKKHEIEGLAAIISSIARSAGVGTVVDVGAGQGYLAQVLSFEYQLSVIAIDACSHHGRITEARAERIKKHYAAKMRKSRSDVTNLTMPKTVTCRILSTDMLKELSYSLQRKDDGEQSNLIDQVAAEHTHGTFEGKVPPPPEGSKCPLLLAGLHACGDLSVSMLRTFLECDEVKAVVSIGCCYNLLSEGGIENVASQCGFPMSKGVNDAGLLLGKSSRDLACQSAERWNSLGKDAGLHNFELHAFRAAFQMVLFRYYPEILTTSPTIGRQGKAFRRQQNQRILESHMQHENTGCPNSLSGESSMKKGNCSTMKFSEAGLDNNKGAYNINTCDGTLKYCDDADLVGAAWVNDGSSHVLSSNQSAKCGEVKPIDKVSLFEKFSRSGLLRLGLSCSNEIDFAGLWKKTEPFSELIGPYWSLRAALGPVIETIILLDRLLFLQEQDKSLEAFILPIFDPALSPRNVALIANKY</sequence>
<evidence type="ECO:0000313" key="1">
    <source>
        <dbReference type="EMBL" id="KAH7860997.1"/>
    </source>
</evidence>
<comment type="caution">
    <text evidence="1">The sequence shown here is derived from an EMBL/GenBank/DDBJ whole genome shotgun (WGS) entry which is preliminary data.</text>
</comment>
<reference evidence="1 2" key="1">
    <citation type="journal article" date="2021" name="Hortic Res">
        <title>High-quality reference genome and annotation aids understanding of berry development for evergreen blueberry (Vaccinium darrowii).</title>
        <authorList>
            <person name="Yu J."/>
            <person name="Hulse-Kemp A.M."/>
            <person name="Babiker E."/>
            <person name="Staton M."/>
        </authorList>
    </citation>
    <scope>NUCLEOTIDE SEQUENCE [LARGE SCALE GENOMIC DNA]</scope>
    <source>
        <strain evidence="2">cv. NJ 8807/NJ 8810</strain>
        <tissue evidence="1">Young leaf</tissue>
    </source>
</reference>
<gene>
    <name evidence="1" type="ORF">Vadar_020427</name>
</gene>
<keyword evidence="2" id="KW-1185">Reference proteome</keyword>